<keyword evidence="4 6" id="KW-0862">Zinc</keyword>
<keyword evidence="2" id="KW-0479">Metal-binding</keyword>
<dbReference type="InterPro" id="IPR001915">
    <property type="entry name" value="Peptidase_M48"/>
</dbReference>
<comment type="caution">
    <text evidence="9">The sequence shown here is derived from an EMBL/GenBank/DDBJ whole genome shotgun (WGS) entry which is preliminary data.</text>
</comment>
<evidence type="ECO:0000256" key="7">
    <source>
        <dbReference type="SAM" id="SignalP"/>
    </source>
</evidence>
<evidence type="ECO:0000313" key="10">
    <source>
        <dbReference type="Proteomes" id="UP000074310"/>
    </source>
</evidence>
<keyword evidence="1 6" id="KW-0645">Protease</keyword>
<dbReference type="GO" id="GO:0051603">
    <property type="term" value="P:proteolysis involved in protein catabolic process"/>
    <property type="evidence" value="ECO:0007669"/>
    <property type="project" value="TreeGrafter"/>
</dbReference>
<name>A0A147I7Y4_9SPHN</name>
<dbReference type="RefSeq" id="WP_058754478.1">
    <property type="nucleotide sequence ID" value="NZ_LDTB01000008.1"/>
</dbReference>
<evidence type="ECO:0000256" key="2">
    <source>
        <dbReference type="ARBA" id="ARBA00022723"/>
    </source>
</evidence>
<dbReference type="PATRIC" id="fig|869719.3.peg.3293"/>
<dbReference type="Pfam" id="PF01435">
    <property type="entry name" value="Peptidase_M48"/>
    <property type="match status" value="1"/>
</dbReference>
<feature type="signal peptide" evidence="7">
    <location>
        <begin position="1"/>
        <end position="20"/>
    </location>
</feature>
<dbReference type="InterPro" id="IPR051156">
    <property type="entry name" value="Mito/Outer_Membr_Metalloprot"/>
</dbReference>
<dbReference type="GO" id="GO:0016020">
    <property type="term" value="C:membrane"/>
    <property type="evidence" value="ECO:0007669"/>
    <property type="project" value="TreeGrafter"/>
</dbReference>
<dbReference type="AlphaFoldDB" id="A0A147I7Y4"/>
<dbReference type="OrthoDB" id="9810445at2"/>
<sequence>MIARWPATAALLLAAAPVMAADLTPTGSPSAPGYTPIGRDEQGLWAEADEQERELKASKLIVRDPGVNAYLRRVLCRTVGDGHCRAVRLYLVRAPIFNADMGPTGVLRLYTGLLLRVRDEAELAAILGHEFTHFENRHSLADMRRRRSATNWGAWLTVASIAASAPRNYTPDFLVSYYSYSRDQEREADLGGLHRMSGAGYRPLAASNVWMHLREEKDAQARGLGVRSLKDRDYGPFVSHPMDVERMTYLAREGQALTTPATSFDGLDDYRRQLAPIWPMLIDDQIKLNDFGASEYVLANLARGDWTGPLLYARAELYRARGLIDQLTAEALYRQAIVRDDAPVATWRGLGLVLLRNGRADEGRAMLRDYLRRAPDAVDRAALQAMADGM</sequence>
<dbReference type="Gene3D" id="1.25.40.10">
    <property type="entry name" value="Tetratricopeptide repeat domain"/>
    <property type="match status" value="1"/>
</dbReference>
<dbReference type="CDD" id="cd07324">
    <property type="entry name" value="M48C_Oma1-like"/>
    <property type="match status" value="1"/>
</dbReference>
<dbReference type="GO" id="GO:0046872">
    <property type="term" value="F:metal ion binding"/>
    <property type="evidence" value="ECO:0007669"/>
    <property type="project" value="UniProtKB-KW"/>
</dbReference>
<comment type="similarity">
    <text evidence="6">Belongs to the peptidase M48 family.</text>
</comment>
<evidence type="ECO:0000259" key="8">
    <source>
        <dbReference type="Pfam" id="PF01435"/>
    </source>
</evidence>
<dbReference type="Proteomes" id="UP000074310">
    <property type="component" value="Unassembled WGS sequence"/>
</dbReference>
<dbReference type="InterPro" id="IPR011990">
    <property type="entry name" value="TPR-like_helical_dom_sf"/>
</dbReference>
<proteinExistence type="inferred from homology"/>
<evidence type="ECO:0000256" key="5">
    <source>
        <dbReference type="ARBA" id="ARBA00023049"/>
    </source>
</evidence>
<reference evidence="9 10" key="1">
    <citation type="journal article" date="2016" name="Front. Microbiol.">
        <title>Genomic Resource of Rice Seed Associated Bacteria.</title>
        <authorList>
            <person name="Midha S."/>
            <person name="Bansal K."/>
            <person name="Sharma S."/>
            <person name="Kumar N."/>
            <person name="Patil P.P."/>
            <person name="Chaudhry V."/>
            <person name="Patil P.B."/>
        </authorList>
    </citation>
    <scope>NUCLEOTIDE SEQUENCE [LARGE SCALE GENOMIC DNA]</scope>
    <source>
        <strain evidence="9 10">NS334</strain>
    </source>
</reference>
<dbReference type="EMBL" id="LDTB01000008">
    <property type="protein sequence ID" value="KTT75233.1"/>
    <property type="molecule type" value="Genomic_DNA"/>
</dbReference>
<feature type="chain" id="PRO_5007548368" description="Peptidase M48 domain-containing protein" evidence="7">
    <location>
        <begin position="21"/>
        <end position="390"/>
    </location>
</feature>
<dbReference type="PANTHER" id="PTHR22726:SF1">
    <property type="entry name" value="METALLOENDOPEPTIDASE OMA1, MITOCHONDRIAL"/>
    <property type="match status" value="1"/>
</dbReference>
<dbReference type="GO" id="GO:0004222">
    <property type="term" value="F:metalloendopeptidase activity"/>
    <property type="evidence" value="ECO:0007669"/>
    <property type="project" value="InterPro"/>
</dbReference>
<keyword evidence="7" id="KW-0732">Signal</keyword>
<dbReference type="SUPFAM" id="SSF48452">
    <property type="entry name" value="TPR-like"/>
    <property type="match status" value="1"/>
</dbReference>
<evidence type="ECO:0000256" key="3">
    <source>
        <dbReference type="ARBA" id="ARBA00022801"/>
    </source>
</evidence>
<evidence type="ECO:0000256" key="4">
    <source>
        <dbReference type="ARBA" id="ARBA00022833"/>
    </source>
</evidence>
<dbReference type="Gene3D" id="3.30.2010.10">
    <property type="entry name" value="Metalloproteases ('zincins'), catalytic domain"/>
    <property type="match status" value="1"/>
</dbReference>
<protein>
    <recommendedName>
        <fullName evidence="8">Peptidase M48 domain-containing protein</fullName>
    </recommendedName>
</protein>
<evidence type="ECO:0000256" key="6">
    <source>
        <dbReference type="RuleBase" id="RU003983"/>
    </source>
</evidence>
<gene>
    <name evidence="9" type="ORF">NS334_02900</name>
</gene>
<evidence type="ECO:0000313" key="9">
    <source>
        <dbReference type="EMBL" id="KTT75233.1"/>
    </source>
</evidence>
<keyword evidence="5 6" id="KW-0482">Metalloprotease</keyword>
<keyword evidence="3 6" id="KW-0378">Hydrolase</keyword>
<dbReference type="PANTHER" id="PTHR22726">
    <property type="entry name" value="METALLOENDOPEPTIDASE OMA1"/>
    <property type="match status" value="1"/>
</dbReference>
<keyword evidence="10" id="KW-1185">Reference proteome</keyword>
<evidence type="ECO:0000256" key="1">
    <source>
        <dbReference type="ARBA" id="ARBA00022670"/>
    </source>
</evidence>
<comment type="cofactor">
    <cofactor evidence="6">
        <name>Zn(2+)</name>
        <dbReference type="ChEBI" id="CHEBI:29105"/>
    </cofactor>
    <text evidence="6">Binds 1 zinc ion per subunit.</text>
</comment>
<feature type="domain" description="Peptidase M48" evidence="8">
    <location>
        <begin position="88"/>
        <end position="250"/>
    </location>
</feature>
<accession>A0A147I7Y4</accession>
<organism evidence="9 10">
    <name type="scientific">Sphingomonas endophytica</name>
    <dbReference type="NCBI Taxonomy" id="869719"/>
    <lineage>
        <taxon>Bacteria</taxon>
        <taxon>Pseudomonadati</taxon>
        <taxon>Pseudomonadota</taxon>
        <taxon>Alphaproteobacteria</taxon>
        <taxon>Sphingomonadales</taxon>
        <taxon>Sphingomonadaceae</taxon>
        <taxon>Sphingomonas</taxon>
    </lineage>
</organism>